<dbReference type="STRING" id="1168221.R7Z4H0"/>
<dbReference type="eggNOG" id="ENOG502S7HF">
    <property type="taxonomic scope" value="Eukaryota"/>
</dbReference>
<dbReference type="Gene3D" id="1.10.10.140">
    <property type="entry name" value="Cytochrome c oxidase, subunit VIb"/>
    <property type="match status" value="1"/>
</dbReference>
<dbReference type="GO" id="GO:0005507">
    <property type="term" value="F:copper ion binding"/>
    <property type="evidence" value="ECO:0007669"/>
    <property type="project" value="EnsemblFungi"/>
</dbReference>
<dbReference type="PANTHER" id="PTHR47677:SF1">
    <property type="entry name" value="CYTOCHROME C OXIDASE ASSEMBLY FACTOR 6"/>
    <property type="match status" value="1"/>
</dbReference>
<evidence type="ECO:0008006" key="12">
    <source>
        <dbReference type="Google" id="ProtNLM"/>
    </source>
</evidence>
<feature type="region of interest" description="Disordered" evidence="9">
    <location>
        <begin position="102"/>
        <end position="121"/>
    </location>
</feature>
<comment type="similarity">
    <text evidence="4">Belongs to the cytochrome c oxidase subunit 6B family.</text>
</comment>
<accession>R7Z4H0</accession>
<keyword evidence="11" id="KW-1185">Reference proteome</keyword>
<evidence type="ECO:0000313" key="11">
    <source>
        <dbReference type="Proteomes" id="UP000016924"/>
    </source>
</evidence>
<evidence type="ECO:0000256" key="3">
    <source>
        <dbReference type="ARBA" id="ARBA00004569"/>
    </source>
</evidence>
<dbReference type="Proteomes" id="UP000016924">
    <property type="component" value="Unassembled WGS sequence"/>
</dbReference>
<dbReference type="GO" id="GO:0006878">
    <property type="term" value="P:intracellular copper ion homeostasis"/>
    <property type="evidence" value="ECO:0007669"/>
    <property type="project" value="EnsemblFungi"/>
</dbReference>
<dbReference type="PROSITE" id="PS51808">
    <property type="entry name" value="CHCH"/>
    <property type="match status" value="1"/>
</dbReference>
<name>R7Z4H0_CONA1</name>
<reference evidence="11" key="1">
    <citation type="submission" date="2012-06" db="EMBL/GenBank/DDBJ databases">
        <title>The genome sequence of Coniosporium apollinis CBS 100218.</title>
        <authorList>
            <consortium name="The Broad Institute Genome Sequencing Platform"/>
            <person name="Cuomo C."/>
            <person name="Gorbushina A."/>
            <person name="Noack S."/>
            <person name="Walker B."/>
            <person name="Young S.K."/>
            <person name="Zeng Q."/>
            <person name="Gargeya S."/>
            <person name="Fitzgerald M."/>
            <person name="Haas B."/>
            <person name="Abouelleil A."/>
            <person name="Alvarado L."/>
            <person name="Arachchi H.M."/>
            <person name="Berlin A.M."/>
            <person name="Chapman S.B."/>
            <person name="Goldberg J."/>
            <person name="Griggs A."/>
            <person name="Gujja S."/>
            <person name="Hansen M."/>
            <person name="Howarth C."/>
            <person name="Imamovic A."/>
            <person name="Larimer J."/>
            <person name="McCowan C."/>
            <person name="Montmayeur A."/>
            <person name="Murphy C."/>
            <person name="Neiman D."/>
            <person name="Pearson M."/>
            <person name="Priest M."/>
            <person name="Roberts A."/>
            <person name="Saif S."/>
            <person name="Shea T."/>
            <person name="Sisk P."/>
            <person name="Sykes S."/>
            <person name="Wortman J."/>
            <person name="Nusbaum C."/>
            <person name="Birren B."/>
        </authorList>
    </citation>
    <scope>NUCLEOTIDE SEQUENCE [LARGE SCALE GENOMIC DNA]</scope>
    <source>
        <strain evidence="11">CBS 100218</strain>
    </source>
</reference>
<comment type="subcellular location">
    <subcellularLocation>
        <location evidence="2">Cytoplasm</location>
    </subcellularLocation>
    <subcellularLocation>
        <location evidence="3">Mitochondrion intermembrane space</location>
    </subcellularLocation>
    <subcellularLocation>
        <location evidence="1">Nucleus</location>
    </subcellularLocation>
</comment>
<dbReference type="Pfam" id="PF02297">
    <property type="entry name" value="COX6B"/>
    <property type="match status" value="1"/>
</dbReference>
<gene>
    <name evidence="10" type="ORF">W97_08172</name>
</gene>
<keyword evidence="7" id="KW-1015">Disulfide bond</keyword>
<dbReference type="InterPro" id="IPR048280">
    <property type="entry name" value="COX6B-like"/>
</dbReference>
<sequence length="121" mass="13304">MGWFSSEPQAPAAPQASSDGAFIAPDRTSRAACWESRDAFFQCLDRNNILDAVKDKQLADQHCGKEDVEFGKNCASSWVQYFKKRRVVEYKKDQTLKQLQAEGAKPLPEGVALPGPGSGAR</sequence>
<protein>
    <recommendedName>
        <fullName evidence="12">Cytochrome c oxidase assembly factor 6</fullName>
    </recommendedName>
</protein>
<dbReference type="GeneID" id="19905483"/>
<keyword evidence="6" id="KW-0496">Mitochondrion</keyword>
<dbReference type="PANTHER" id="PTHR47677">
    <property type="entry name" value="CYTOCHROME C OXIDASE ASSEMBLY FACTOR 6"/>
    <property type="match status" value="1"/>
</dbReference>
<dbReference type="EMBL" id="JH767603">
    <property type="protein sequence ID" value="EON68914.1"/>
    <property type="molecule type" value="Genomic_DNA"/>
</dbReference>
<dbReference type="AlphaFoldDB" id="R7Z4H0"/>
<feature type="compositionally biased region" description="Low complexity" evidence="9">
    <location>
        <begin position="1"/>
        <end position="18"/>
    </location>
</feature>
<proteinExistence type="inferred from homology"/>
<evidence type="ECO:0000256" key="9">
    <source>
        <dbReference type="SAM" id="MobiDB-lite"/>
    </source>
</evidence>
<organism evidence="10 11">
    <name type="scientific">Coniosporium apollinis (strain CBS 100218)</name>
    <name type="common">Rock-inhabiting black yeast</name>
    <dbReference type="NCBI Taxonomy" id="1168221"/>
    <lineage>
        <taxon>Eukaryota</taxon>
        <taxon>Fungi</taxon>
        <taxon>Dikarya</taxon>
        <taxon>Ascomycota</taxon>
        <taxon>Pezizomycotina</taxon>
        <taxon>Dothideomycetes</taxon>
        <taxon>Dothideomycetes incertae sedis</taxon>
        <taxon>Coniosporium</taxon>
    </lineage>
</organism>
<dbReference type="InterPro" id="IPR036549">
    <property type="entry name" value="CX6/COA6-like_sf"/>
</dbReference>
<evidence type="ECO:0000256" key="2">
    <source>
        <dbReference type="ARBA" id="ARBA00004496"/>
    </source>
</evidence>
<feature type="region of interest" description="Disordered" evidence="9">
    <location>
        <begin position="1"/>
        <end position="22"/>
    </location>
</feature>
<dbReference type="InterPro" id="IPR048281">
    <property type="entry name" value="COA6_fun"/>
</dbReference>
<dbReference type="GO" id="GO:0005634">
    <property type="term" value="C:nucleus"/>
    <property type="evidence" value="ECO:0007669"/>
    <property type="project" value="UniProtKB-SubCell"/>
</dbReference>
<dbReference type="HOGENOM" id="CLU_142408_0_0_1"/>
<evidence type="ECO:0000256" key="1">
    <source>
        <dbReference type="ARBA" id="ARBA00004123"/>
    </source>
</evidence>
<evidence type="ECO:0000256" key="8">
    <source>
        <dbReference type="ARBA" id="ARBA00023242"/>
    </source>
</evidence>
<evidence type="ECO:0000313" key="10">
    <source>
        <dbReference type="EMBL" id="EON68914.1"/>
    </source>
</evidence>
<evidence type="ECO:0000256" key="7">
    <source>
        <dbReference type="ARBA" id="ARBA00023157"/>
    </source>
</evidence>
<dbReference type="RefSeq" id="XP_007784231.1">
    <property type="nucleotide sequence ID" value="XM_007786041.1"/>
</dbReference>
<keyword evidence="8" id="KW-0539">Nucleus</keyword>
<evidence type="ECO:0000256" key="6">
    <source>
        <dbReference type="ARBA" id="ARBA00023128"/>
    </source>
</evidence>
<keyword evidence="5" id="KW-0963">Cytoplasm</keyword>
<dbReference type="FunFam" id="1.10.10.140:FF:000003">
    <property type="entry name" value="Cytochrome c oxidase assembly factor 6"/>
    <property type="match status" value="1"/>
</dbReference>
<dbReference type="OrthoDB" id="5545577at2759"/>
<dbReference type="GO" id="GO:0005758">
    <property type="term" value="C:mitochondrial intermembrane space"/>
    <property type="evidence" value="ECO:0007669"/>
    <property type="project" value="UniProtKB-SubCell"/>
</dbReference>
<dbReference type="GO" id="GO:0033617">
    <property type="term" value="P:mitochondrial respiratory chain complex IV assembly"/>
    <property type="evidence" value="ECO:0007669"/>
    <property type="project" value="EnsemblFungi"/>
</dbReference>
<evidence type="ECO:0000256" key="5">
    <source>
        <dbReference type="ARBA" id="ARBA00022490"/>
    </source>
</evidence>
<evidence type="ECO:0000256" key="4">
    <source>
        <dbReference type="ARBA" id="ARBA00006425"/>
    </source>
</evidence>
<dbReference type="SUPFAM" id="SSF47694">
    <property type="entry name" value="Cytochrome c oxidase subunit h"/>
    <property type="match status" value="1"/>
</dbReference>
<dbReference type="OMA" id="NCARSWV"/>